<dbReference type="GO" id="GO:0016787">
    <property type="term" value="F:hydrolase activity"/>
    <property type="evidence" value="ECO:0007669"/>
    <property type="project" value="UniProtKB-KW"/>
</dbReference>
<dbReference type="CDD" id="cd11330">
    <property type="entry name" value="AmyAc_OligoGlu"/>
    <property type="match status" value="1"/>
</dbReference>
<dbReference type="InterPro" id="IPR013780">
    <property type="entry name" value="Glyco_hydro_b"/>
</dbReference>
<dbReference type="Gene3D" id="2.60.40.1180">
    <property type="entry name" value="Golgi alpha-mannosidase II"/>
    <property type="match status" value="1"/>
</dbReference>
<sequence>MTVISPDLSPRTADGRRPDPDWWRGAVIYQIYPRSFADANNDGIGDLPGITARLEHVAELGADAIWISPFFKSPMADFGYDVADYREVDPIFGTLADFDALLAKAHALGLRIIIDQVLSHTSEQHAWFKESRSSRDNPKADWYVWAEAKPDGSPPNNWLSVFGGPAWQWDSRRRQYYLHSFLTAQPDLNHHNPEVQDALLGDVRFWCERGVDGFRFDACNHQFYDRSLRDNPPADAKEQQSVTTVRPDNPYAMQRHLHDKTQPENLAFLQRVRQVLDGTGAVSIGEVGDDHPQPIMADYTEAGKRLHMAYSFALLTPYVSAKQIREQVESLELALARTGGWGCWALSNHDVPRVASRWAPANQPDPVLTRTLQALLFTLRGSVCTYQGEELGLPEADIPFELLQDPYGKTFWPEFKGRDGCRTPMPWQHDALQAGFNAGAAPWLPLGQGHGERSVDLQQADPASPLHHARALLAWRRGEARLRNGSIRFHDAAEPVLLFERARGAGPALVLAFNLGDTPVSLPLPAKLGMLLPVNGTPIAPAELLEASGDAHCAGGRCWLLPAHGAAIAVTAA</sequence>
<evidence type="ECO:0000313" key="4">
    <source>
        <dbReference type="Proteomes" id="UP001500279"/>
    </source>
</evidence>
<keyword evidence="3" id="KW-0378">Hydrolase</keyword>
<dbReference type="Gene3D" id="3.20.20.80">
    <property type="entry name" value="Glycosidases"/>
    <property type="match status" value="2"/>
</dbReference>
<dbReference type="InterPro" id="IPR045857">
    <property type="entry name" value="O16G_dom_2"/>
</dbReference>
<dbReference type="PANTHER" id="PTHR10357">
    <property type="entry name" value="ALPHA-AMYLASE FAMILY MEMBER"/>
    <property type="match status" value="1"/>
</dbReference>
<organism evidence="3 4">
    <name type="scientific">Ideonella azotifigens</name>
    <dbReference type="NCBI Taxonomy" id="513160"/>
    <lineage>
        <taxon>Bacteria</taxon>
        <taxon>Pseudomonadati</taxon>
        <taxon>Pseudomonadota</taxon>
        <taxon>Betaproteobacteria</taxon>
        <taxon>Burkholderiales</taxon>
        <taxon>Sphaerotilaceae</taxon>
        <taxon>Ideonella</taxon>
    </lineage>
</organism>
<accession>A0ABP3VCZ3</accession>
<reference evidence="4" key="1">
    <citation type="journal article" date="2019" name="Int. J. Syst. Evol. Microbiol.">
        <title>The Global Catalogue of Microorganisms (GCM) 10K type strain sequencing project: providing services to taxonomists for standard genome sequencing and annotation.</title>
        <authorList>
            <consortium name="The Broad Institute Genomics Platform"/>
            <consortium name="The Broad Institute Genome Sequencing Center for Infectious Disease"/>
            <person name="Wu L."/>
            <person name="Ma J."/>
        </authorList>
    </citation>
    <scope>NUCLEOTIDE SEQUENCE [LARGE SCALE GENOMIC DNA]</scope>
    <source>
        <strain evidence="4">JCM 15503</strain>
    </source>
</reference>
<comment type="similarity">
    <text evidence="1">Belongs to the glycosyl hydrolase 13 family.</text>
</comment>
<dbReference type="Pfam" id="PF00128">
    <property type="entry name" value="Alpha-amylase"/>
    <property type="match status" value="1"/>
</dbReference>
<dbReference type="Proteomes" id="UP001500279">
    <property type="component" value="Unassembled WGS sequence"/>
</dbReference>
<evidence type="ECO:0000313" key="3">
    <source>
        <dbReference type="EMBL" id="GAA0751910.1"/>
    </source>
</evidence>
<comment type="caution">
    <text evidence="3">The sequence shown here is derived from an EMBL/GenBank/DDBJ whole genome shotgun (WGS) entry which is preliminary data.</text>
</comment>
<dbReference type="InterPro" id="IPR017853">
    <property type="entry name" value="GH"/>
</dbReference>
<dbReference type="EMBL" id="BAAAEW010000014">
    <property type="protein sequence ID" value="GAA0751910.1"/>
    <property type="molecule type" value="Genomic_DNA"/>
</dbReference>
<protein>
    <submittedName>
        <fullName evidence="3">Alpha-amylase family glycosyl hydrolase</fullName>
    </submittedName>
</protein>
<proteinExistence type="inferred from homology"/>
<name>A0ABP3VCZ3_9BURK</name>
<feature type="domain" description="Glycosyl hydrolase family 13 catalytic" evidence="2">
    <location>
        <begin position="30"/>
        <end position="422"/>
    </location>
</feature>
<evidence type="ECO:0000259" key="2">
    <source>
        <dbReference type="SMART" id="SM00642"/>
    </source>
</evidence>
<evidence type="ECO:0000256" key="1">
    <source>
        <dbReference type="ARBA" id="ARBA00008061"/>
    </source>
</evidence>
<dbReference type="InterPro" id="IPR006047">
    <property type="entry name" value="GH13_cat_dom"/>
</dbReference>
<dbReference type="RefSeq" id="WP_231011494.1">
    <property type="nucleotide sequence ID" value="NZ_BAAAEW010000014.1"/>
</dbReference>
<gene>
    <name evidence="3" type="ORF">GCM10009107_25160</name>
</gene>
<keyword evidence="4" id="KW-1185">Reference proteome</keyword>
<dbReference type="SMART" id="SM00642">
    <property type="entry name" value="Aamy"/>
    <property type="match status" value="1"/>
</dbReference>
<dbReference type="SUPFAM" id="SSF51445">
    <property type="entry name" value="(Trans)glycosidases"/>
    <property type="match status" value="1"/>
</dbReference>
<dbReference type="PANTHER" id="PTHR10357:SF179">
    <property type="entry name" value="NEUTRAL AND BASIC AMINO ACID TRANSPORT PROTEIN RBAT"/>
    <property type="match status" value="1"/>
</dbReference>
<dbReference type="Gene3D" id="3.90.400.10">
    <property type="entry name" value="Oligo-1,6-glucosidase, Domain 2"/>
    <property type="match status" value="1"/>
</dbReference>